<gene>
    <name evidence="2" type="ORF">KHC33_02145</name>
</gene>
<reference evidence="2 3" key="1">
    <citation type="submission" date="2021-05" db="EMBL/GenBank/DDBJ databases">
        <title>A novel Methanospirillum isolate from a pyrite-forming mixed culture.</title>
        <authorList>
            <person name="Bunk B."/>
            <person name="Sproer C."/>
            <person name="Spring S."/>
            <person name="Pester M."/>
        </authorList>
    </citation>
    <scope>NUCLEOTIDE SEQUENCE [LARGE SCALE GENOMIC DNA]</scope>
    <source>
        <strain evidence="2 3">J.3.6.1-F.2.7.3</strain>
    </source>
</reference>
<dbReference type="Proteomes" id="UP000680656">
    <property type="component" value="Chromosome"/>
</dbReference>
<proteinExistence type="predicted"/>
<sequence>MIELVLAAGCGVTSIINVLCTVLLWMRSADQAGIISVVRTDEDGDVTVRYPFLSREK</sequence>
<keyword evidence="1" id="KW-0472">Membrane</keyword>
<dbReference type="KEGG" id="mrtj:KHC33_02145"/>
<dbReference type="GeneID" id="65095947"/>
<name>A0A8E7B2M0_9EURY</name>
<dbReference type="AlphaFoldDB" id="A0A8E7B2M0"/>
<feature type="transmembrane region" description="Helical" evidence="1">
    <location>
        <begin position="6"/>
        <end position="26"/>
    </location>
</feature>
<dbReference type="EMBL" id="CP075546">
    <property type="protein sequence ID" value="QVV89358.1"/>
    <property type="molecule type" value="Genomic_DNA"/>
</dbReference>
<keyword evidence="3" id="KW-1185">Reference proteome</keyword>
<organism evidence="2 3">
    <name type="scientific">Methanospirillum purgamenti</name>
    <dbReference type="NCBI Taxonomy" id="2834276"/>
    <lineage>
        <taxon>Archaea</taxon>
        <taxon>Methanobacteriati</taxon>
        <taxon>Methanobacteriota</taxon>
        <taxon>Stenosarchaea group</taxon>
        <taxon>Methanomicrobia</taxon>
        <taxon>Methanomicrobiales</taxon>
        <taxon>Methanospirillaceae</taxon>
        <taxon>Methanospirillum</taxon>
    </lineage>
</organism>
<evidence type="ECO:0000256" key="1">
    <source>
        <dbReference type="SAM" id="Phobius"/>
    </source>
</evidence>
<dbReference type="RefSeq" id="WP_214420155.1">
    <property type="nucleotide sequence ID" value="NZ_CP075546.1"/>
</dbReference>
<accession>A0A8E7B2M0</accession>
<evidence type="ECO:0000313" key="3">
    <source>
        <dbReference type="Proteomes" id="UP000680656"/>
    </source>
</evidence>
<evidence type="ECO:0000313" key="2">
    <source>
        <dbReference type="EMBL" id="QVV89358.1"/>
    </source>
</evidence>
<keyword evidence="1" id="KW-0812">Transmembrane</keyword>
<protein>
    <submittedName>
        <fullName evidence="2">Uncharacterized protein</fullName>
    </submittedName>
</protein>
<keyword evidence="1" id="KW-1133">Transmembrane helix</keyword>